<dbReference type="Proteomes" id="UP001177769">
    <property type="component" value="Chromosome"/>
</dbReference>
<sequence>MPRALLPRIASLLISLLAATALIFGLLDVLPGNVAQLMLGSEATPEAVAALAEQLGLQRPAALRYLDWLAGLARGEMGLSHAYGAPVAELIAERLVVTLPLALLAMALAALIALVAGGYAAARRGRPGDLLVMLLSQLGLATPSFWFAILLMLLFAVKLQWVAAGGFPGWRAAEGGGLGPALQALALPALALALTQAAILARITRSALLEVLGEDYVRSARAAGAREPRILLHHALRNALIPIVTVMGLQFANLLAGTIVVENIFQLPGLGRLLFQAVANRDLMVLRNGVLLLVALVLLLNFVVDLLYLALDPRLRREREHG</sequence>
<proteinExistence type="inferred from homology"/>
<feature type="transmembrane region" description="Helical" evidence="7">
    <location>
        <begin position="239"/>
        <end position="261"/>
    </location>
</feature>
<dbReference type="GO" id="GO:0071916">
    <property type="term" value="F:dipeptide transmembrane transporter activity"/>
    <property type="evidence" value="ECO:0007669"/>
    <property type="project" value="TreeGrafter"/>
</dbReference>
<comment type="similarity">
    <text evidence="7">Belongs to the binding-protein-dependent transport system permease family.</text>
</comment>
<dbReference type="AlphaFoldDB" id="A0AA95NG62"/>
<feature type="transmembrane region" description="Helical" evidence="7">
    <location>
        <begin position="290"/>
        <end position="311"/>
    </location>
</feature>
<evidence type="ECO:0000256" key="3">
    <source>
        <dbReference type="ARBA" id="ARBA00022475"/>
    </source>
</evidence>
<dbReference type="EMBL" id="CP116346">
    <property type="protein sequence ID" value="WIT13660.1"/>
    <property type="molecule type" value="Genomic_DNA"/>
</dbReference>
<dbReference type="InterPro" id="IPR000515">
    <property type="entry name" value="MetI-like"/>
</dbReference>
<keyword evidence="4 7" id="KW-0812">Transmembrane</keyword>
<comment type="subcellular location">
    <subcellularLocation>
        <location evidence="1 7">Cell membrane</location>
        <topology evidence="1 7">Multi-pass membrane protein</topology>
    </subcellularLocation>
</comment>
<dbReference type="KEGG" id="pais:PFX98_08590"/>
<keyword evidence="6 7" id="KW-0472">Membrane</keyword>
<evidence type="ECO:0000256" key="7">
    <source>
        <dbReference type="RuleBase" id="RU363032"/>
    </source>
</evidence>
<keyword evidence="5 7" id="KW-1133">Transmembrane helix</keyword>
<dbReference type="GO" id="GO:0005886">
    <property type="term" value="C:plasma membrane"/>
    <property type="evidence" value="ECO:0007669"/>
    <property type="project" value="UniProtKB-SubCell"/>
</dbReference>
<dbReference type="Gene3D" id="1.10.3720.10">
    <property type="entry name" value="MetI-like"/>
    <property type="match status" value="1"/>
</dbReference>
<evidence type="ECO:0000256" key="6">
    <source>
        <dbReference type="ARBA" id="ARBA00023136"/>
    </source>
</evidence>
<accession>A0AA95NG62</accession>
<evidence type="ECO:0000256" key="5">
    <source>
        <dbReference type="ARBA" id="ARBA00022989"/>
    </source>
</evidence>
<feature type="transmembrane region" description="Helical" evidence="7">
    <location>
        <begin position="181"/>
        <end position="201"/>
    </location>
</feature>
<evidence type="ECO:0000313" key="10">
    <source>
        <dbReference type="Proteomes" id="UP001177769"/>
    </source>
</evidence>
<gene>
    <name evidence="9" type="ORF">PFX98_08590</name>
</gene>
<dbReference type="PANTHER" id="PTHR43163">
    <property type="entry name" value="DIPEPTIDE TRANSPORT SYSTEM PERMEASE PROTEIN DPPB-RELATED"/>
    <property type="match status" value="1"/>
</dbReference>
<protein>
    <submittedName>
        <fullName evidence="9">ABC transporter permease</fullName>
    </submittedName>
</protein>
<dbReference type="PANTHER" id="PTHR43163:SF6">
    <property type="entry name" value="DIPEPTIDE TRANSPORT SYSTEM PERMEASE PROTEIN DPPB-RELATED"/>
    <property type="match status" value="1"/>
</dbReference>
<evidence type="ECO:0000256" key="2">
    <source>
        <dbReference type="ARBA" id="ARBA00022448"/>
    </source>
</evidence>
<evidence type="ECO:0000313" key="9">
    <source>
        <dbReference type="EMBL" id="WIT13660.1"/>
    </source>
</evidence>
<dbReference type="Pfam" id="PF19300">
    <property type="entry name" value="BPD_transp_1_N"/>
    <property type="match status" value="1"/>
</dbReference>
<keyword evidence="2 7" id="KW-0813">Transport</keyword>
<evidence type="ECO:0000256" key="1">
    <source>
        <dbReference type="ARBA" id="ARBA00004651"/>
    </source>
</evidence>
<dbReference type="PROSITE" id="PS50928">
    <property type="entry name" value="ABC_TM1"/>
    <property type="match status" value="1"/>
</dbReference>
<feature type="domain" description="ABC transmembrane type-1" evidence="8">
    <location>
        <begin position="95"/>
        <end position="304"/>
    </location>
</feature>
<evidence type="ECO:0000259" key="8">
    <source>
        <dbReference type="PROSITE" id="PS50928"/>
    </source>
</evidence>
<reference evidence="9" key="1">
    <citation type="submission" date="2023-01" db="EMBL/GenBank/DDBJ databases">
        <title>Whole genome sequence of Paucibacter sp. S2-9 isolated from pond sediment.</title>
        <authorList>
            <person name="Jung J.Y."/>
        </authorList>
    </citation>
    <scope>NUCLEOTIDE SEQUENCE</scope>
    <source>
        <strain evidence="9">S2-9</strain>
    </source>
</reference>
<dbReference type="InterPro" id="IPR035906">
    <property type="entry name" value="MetI-like_sf"/>
</dbReference>
<dbReference type="RefSeq" id="WP_285234780.1">
    <property type="nucleotide sequence ID" value="NZ_CP116346.1"/>
</dbReference>
<feature type="transmembrane region" description="Helical" evidence="7">
    <location>
        <begin position="101"/>
        <end position="122"/>
    </location>
</feature>
<dbReference type="Pfam" id="PF00528">
    <property type="entry name" value="BPD_transp_1"/>
    <property type="match status" value="1"/>
</dbReference>
<keyword evidence="10" id="KW-1185">Reference proteome</keyword>
<feature type="transmembrane region" description="Helical" evidence="7">
    <location>
        <begin position="134"/>
        <end position="161"/>
    </location>
</feature>
<evidence type="ECO:0000256" key="4">
    <source>
        <dbReference type="ARBA" id="ARBA00022692"/>
    </source>
</evidence>
<organism evidence="9 10">
    <name type="scientific">Paucibacter sediminis</name>
    <dbReference type="NCBI Taxonomy" id="3019553"/>
    <lineage>
        <taxon>Bacteria</taxon>
        <taxon>Pseudomonadati</taxon>
        <taxon>Pseudomonadota</taxon>
        <taxon>Betaproteobacteria</taxon>
        <taxon>Burkholderiales</taxon>
        <taxon>Sphaerotilaceae</taxon>
        <taxon>Roseateles</taxon>
    </lineage>
</organism>
<dbReference type="InterPro" id="IPR045621">
    <property type="entry name" value="BPD_transp_1_N"/>
</dbReference>
<name>A0AA95NG62_9BURK</name>
<dbReference type="SUPFAM" id="SSF161098">
    <property type="entry name" value="MetI-like"/>
    <property type="match status" value="1"/>
</dbReference>
<keyword evidence="3" id="KW-1003">Cell membrane</keyword>
<dbReference type="CDD" id="cd06261">
    <property type="entry name" value="TM_PBP2"/>
    <property type="match status" value="1"/>
</dbReference>